<evidence type="ECO:0000313" key="2">
    <source>
        <dbReference type="EMBL" id="MBD0834156.1"/>
    </source>
</evidence>
<dbReference type="PANTHER" id="PTHR43581">
    <property type="entry name" value="ATP/GTP PHOSPHATASE"/>
    <property type="match status" value="1"/>
</dbReference>
<evidence type="ECO:0000259" key="1">
    <source>
        <dbReference type="Pfam" id="PF13175"/>
    </source>
</evidence>
<reference evidence="2" key="2">
    <citation type="submission" date="2020-09" db="EMBL/GenBank/DDBJ databases">
        <authorList>
            <person name="Wu Z."/>
        </authorList>
    </citation>
    <scope>NUCLEOTIDE SEQUENCE</scope>
    <source>
        <strain evidence="2">SC17</strain>
    </source>
</reference>
<gene>
    <name evidence="2" type="ORF">ICJ84_01780</name>
</gene>
<dbReference type="RefSeq" id="WP_188214644.1">
    <property type="nucleotide sequence ID" value="NZ_BAABGH010000004.1"/>
</dbReference>
<protein>
    <submittedName>
        <fullName evidence="2">AAA family ATPase</fullName>
    </submittedName>
</protein>
<dbReference type="AlphaFoldDB" id="A0A8J6QE07"/>
<evidence type="ECO:0000313" key="3">
    <source>
        <dbReference type="Proteomes" id="UP000602057"/>
    </source>
</evidence>
<comment type="caution">
    <text evidence="2">The sequence shown here is derived from an EMBL/GenBank/DDBJ whole genome shotgun (WGS) entry which is preliminary data.</text>
</comment>
<accession>A0A8J6QE07</accession>
<dbReference type="Proteomes" id="UP000602057">
    <property type="component" value="Unassembled WGS sequence"/>
</dbReference>
<sequence>MEKIFLKNYKGFKHQIISLDDINFLVGENSTGKTSFLKIVNLLSSPEFWYDYEFNNNEVELGYFEEIIDKRSEEKFFRLGIEKEEDFLDDNEKANFRILFEFQELKSVPVLKLVKLNIDKFDVLVKFTRKQISYRIKPQNNIQYEDWVNDFDFPKAYKVLVFSTLNMPVYLLRHFLGNELSESSDGVVKRRGISNSMLYKNYKWLAPIRAKAKRTYESYKIKFSPEGDHIPSILRQILASKSTKEKNRIINALEQFGKGSNLFDKIEIRELGKKNSSPFEIIVKYKDLEIKLPNVGYGVSQSLPLIIEILSSKGTCFSIQQPEVHLHPKAQSAFGSFLFNAVKNDRNKFIIETHSDFTINRLRYKLHSSKSNVDFKSKVLFFERKMDGNCITVIEINNDGSYASDVPASYRDFFIDEELKLLEI</sequence>
<proteinExistence type="predicted"/>
<name>A0A8J6QE07_9FLAO</name>
<dbReference type="SUPFAM" id="SSF52540">
    <property type="entry name" value="P-loop containing nucleoside triphosphate hydrolases"/>
    <property type="match status" value="1"/>
</dbReference>
<organism evidence="2 3">
    <name type="scientific">Aestuariibaculum suncheonense</name>
    <dbReference type="NCBI Taxonomy" id="1028745"/>
    <lineage>
        <taxon>Bacteria</taxon>
        <taxon>Pseudomonadati</taxon>
        <taxon>Bacteroidota</taxon>
        <taxon>Flavobacteriia</taxon>
        <taxon>Flavobacteriales</taxon>
        <taxon>Flavobacteriaceae</taxon>
    </lineage>
</organism>
<reference evidence="2" key="1">
    <citation type="journal article" date="2013" name="Int. J. Syst. Evol. Microbiol.">
        <title>Aestuariibaculum suncheonense gen. nov., sp. nov., a marine bacterium of the family Flavobacteriaceae isolated from a tidal flat and emended descriptions of the genera Gaetbulibacter and Tamlana.</title>
        <authorList>
            <person name="Jeong S.H."/>
            <person name="Park M.S."/>
            <person name="Jin H.M."/>
            <person name="Lee K."/>
            <person name="Park W."/>
            <person name="Jeon C.O."/>
        </authorList>
    </citation>
    <scope>NUCLEOTIDE SEQUENCE</scope>
    <source>
        <strain evidence="2">SC17</strain>
    </source>
</reference>
<feature type="domain" description="Endonuclease GajA/Old nuclease/RecF-like AAA" evidence="1">
    <location>
        <begin position="2"/>
        <end position="358"/>
    </location>
</feature>
<dbReference type="Gene3D" id="3.40.50.300">
    <property type="entry name" value="P-loop containing nucleotide triphosphate hydrolases"/>
    <property type="match status" value="1"/>
</dbReference>
<dbReference type="InterPro" id="IPR027417">
    <property type="entry name" value="P-loop_NTPase"/>
</dbReference>
<dbReference type="PANTHER" id="PTHR43581:SF2">
    <property type="entry name" value="EXCINUCLEASE ATPASE SUBUNIT"/>
    <property type="match status" value="1"/>
</dbReference>
<dbReference type="Pfam" id="PF13175">
    <property type="entry name" value="AAA_15"/>
    <property type="match status" value="1"/>
</dbReference>
<dbReference type="InterPro" id="IPR051396">
    <property type="entry name" value="Bact_Antivir_Def_Nuclease"/>
</dbReference>
<keyword evidence="3" id="KW-1185">Reference proteome</keyword>
<dbReference type="EMBL" id="JACVXC010000001">
    <property type="protein sequence ID" value="MBD0834156.1"/>
    <property type="molecule type" value="Genomic_DNA"/>
</dbReference>
<dbReference type="InterPro" id="IPR041685">
    <property type="entry name" value="AAA_GajA/Old/RecF-like"/>
</dbReference>